<dbReference type="AlphaFoldDB" id="A0A183VF14"/>
<evidence type="ECO:0000256" key="1">
    <source>
        <dbReference type="ARBA" id="ARBA00022723"/>
    </source>
</evidence>
<dbReference type="PROSITE" id="PS50143">
    <property type="entry name" value="BIR_REPEAT_2"/>
    <property type="match status" value="1"/>
</dbReference>
<accession>A0A183VF14</accession>
<name>A0A183VF14_TOXCA</name>
<dbReference type="PANTHER" id="PTHR46771:SF5">
    <property type="entry name" value="DETERIN"/>
    <property type="match status" value="1"/>
</dbReference>
<keyword evidence="5" id="KW-1185">Reference proteome</keyword>
<evidence type="ECO:0000256" key="2">
    <source>
        <dbReference type="ARBA" id="ARBA00022833"/>
    </source>
</evidence>
<evidence type="ECO:0000256" key="3">
    <source>
        <dbReference type="SAM" id="MobiDB-lite"/>
    </source>
</evidence>
<dbReference type="InterPro" id="IPR001370">
    <property type="entry name" value="BIR_rpt"/>
</dbReference>
<dbReference type="Proteomes" id="UP000050794">
    <property type="component" value="Unassembled WGS sequence"/>
</dbReference>
<evidence type="ECO:0000313" key="4">
    <source>
        <dbReference type="EMBL" id="VDM50655.1"/>
    </source>
</evidence>
<dbReference type="InterPro" id="IPR051190">
    <property type="entry name" value="Baculoviral_IAP"/>
</dbReference>
<gene>
    <name evidence="4" type="ORF">TCNE_LOCUS19334</name>
</gene>
<protein>
    <submittedName>
        <fullName evidence="6">Baculoviral IAP repeat-containing protein 2</fullName>
    </submittedName>
</protein>
<dbReference type="EMBL" id="UYWY01026747">
    <property type="protein sequence ID" value="VDM50655.1"/>
    <property type="molecule type" value="Genomic_DNA"/>
</dbReference>
<dbReference type="SUPFAM" id="SSF57924">
    <property type="entry name" value="Inhibitor of apoptosis (IAP) repeat"/>
    <property type="match status" value="1"/>
</dbReference>
<evidence type="ECO:0000313" key="6">
    <source>
        <dbReference type="WBParaSite" id="TCNE_0001933801-mRNA-1"/>
    </source>
</evidence>
<evidence type="ECO:0000313" key="5">
    <source>
        <dbReference type="Proteomes" id="UP000050794"/>
    </source>
</evidence>
<reference evidence="4 5" key="2">
    <citation type="submission" date="2018-11" db="EMBL/GenBank/DDBJ databases">
        <authorList>
            <consortium name="Pathogen Informatics"/>
        </authorList>
    </citation>
    <scope>NUCLEOTIDE SEQUENCE [LARGE SCALE GENOMIC DNA]</scope>
</reference>
<dbReference type="PANTHER" id="PTHR46771">
    <property type="entry name" value="DETERIN"/>
    <property type="match status" value="1"/>
</dbReference>
<proteinExistence type="predicted"/>
<organism evidence="5 6">
    <name type="scientific">Toxocara canis</name>
    <name type="common">Canine roundworm</name>
    <dbReference type="NCBI Taxonomy" id="6265"/>
    <lineage>
        <taxon>Eukaryota</taxon>
        <taxon>Metazoa</taxon>
        <taxon>Ecdysozoa</taxon>
        <taxon>Nematoda</taxon>
        <taxon>Chromadorea</taxon>
        <taxon>Rhabditida</taxon>
        <taxon>Spirurina</taxon>
        <taxon>Ascaridomorpha</taxon>
        <taxon>Ascaridoidea</taxon>
        <taxon>Toxocaridae</taxon>
        <taxon>Toxocara</taxon>
    </lineage>
</organism>
<dbReference type="GO" id="GO:0046872">
    <property type="term" value="F:metal ion binding"/>
    <property type="evidence" value="ECO:0007669"/>
    <property type="project" value="UniProtKB-KW"/>
</dbReference>
<dbReference type="Gene3D" id="1.10.1170.10">
    <property type="entry name" value="Inhibitor Of Apoptosis Protein (2mihbC-IAP-1), Chain A"/>
    <property type="match status" value="1"/>
</dbReference>
<keyword evidence="2" id="KW-0862">Zinc</keyword>
<dbReference type="WBParaSite" id="TCNE_0001933801-mRNA-1">
    <property type="protein sequence ID" value="TCNE_0001933801-mRNA-1"/>
    <property type="gene ID" value="TCNE_0001933801"/>
</dbReference>
<sequence length="185" mass="21011">MEPMAVQEPEGGMTTSNFQNVRTPLNGFPERGDMPNAVRSTSLTDHAGLIPSQPLSQILESYTPYMFHTYRVQSFSAKWPHTNSNLSPEKMAQAGFFYNPSEEDGEVDNVTCPFCLKELTGWEPNDDPTIEHSKRKEGCWFMRLGKCERDFTVADFILLLAQRHASLMVHAYWTSPLSILFSNIQ</sequence>
<dbReference type="SMART" id="SM00238">
    <property type="entry name" value="BIR"/>
    <property type="match status" value="1"/>
</dbReference>
<feature type="region of interest" description="Disordered" evidence="3">
    <location>
        <begin position="1"/>
        <end position="20"/>
    </location>
</feature>
<dbReference type="CDD" id="cd00022">
    <property type="entry name" value="BIR"/>
    <property type="match status" value="1"/>
</dbReference>
<dbReference type="Pfam" id="PF00653">
    <property type="entry name" value="BIR"/>
    <property type="match status" value="1"/>
</dbReference>
<reference evidence="6" key="1">
    <citation type="submission" date="2016-06" db="UniProtKB">
        <authorList>
            <consortium name="WormBaseParasite"/>
        </authorList>
    </citation>
    <scope>IDENTIFICATION</scope>
</reference>
<keyword evidence="1" id="KW-0479">Metal-binding</keyword>